<dbReference type="EMBL" id="SJZB01000042">
    <property type="protein sequence ID" value="TCJ12871.1"/>
    <property type="molecule type" value="Genomic_DNA"/>
</dbReference>
<dbReference type="AlphaFoldDB" id="A0A4R1B4L3"/>
<name>A0A4R1B4L3_9PROT</name>
<dbReference type="RefSeq" id="WP_131447740.1">
    <property type="nucleotide sequence ID" value="NZ_SJZB01000042.1"/>
</dbReference>
<dbReference type="OrthoDB" id="9011335at2"/>
<sequence length="124" mass="13583">MTAARIQTLSVSEVAFILRARLGPMRNWTNFLTDNLRGRQSVAGLTLMPCGRRHDGKGHRPIYDLADVTAFIEAVKVAVPSAGRVPVRTMALLVDKARNWRINKFDEGGNPVAALRRSLAICGA</sequence>
<comment type="caution">
    <text evidence="1">The sequence shown here is derived from an EMBL/GenBank/DDBJ whole genome shotgun (WGS) entry which is preliminary data.</text>
</comment>
<proteinExistence type="predicted"/>
<organism evidence="1 2">
    <name type="scientific">Parasulfuritortus cantonensis</name>
    <dbReference type="NCBI Taxonomy" id="2528202"/>
    <lineage>
        <taxon>Bacteria</taxon>
        <taxon>Pseudomonadati</taxon>
        <taxon>Pseudomonadota</taxon>
        <taxon>Betaproteobacteria</taxon>
        <taxon>Nitrosomonadales</taxon>
        <taxon>Thiobacillaceae</taxon>
        <taxon>Parasulfuritortus</taxon>
    </lineage>
</organism>
<dbReference type="Proteomes" id="UP000295443">
    <property type="component" value="Unassembled WGS sequence"/>
</dbReference>
<accession>A0A4R1B4L3</accession>
<evidence type="ECO:0000313" key="1">
    <source>
        <dbReference type="EMBL" id="TCJ12871.1"/>
    </source>
</evidence>
<reference evidence="1 2" key="1">
    <citation type="submission" date="2019-03" db="EMBL/GenBank/DDBJ databases">
        <title>Genome sequence of Thiobacillaceae bacterium LSR1, a sulfur-oxidizing bacterium isolated from freshwater sediment.</title>
        <authorList>
            <person name="Li S."/>
        </authorList>
    </citation>
    <scope>NUCLEOTIDE SEQUENCE [LARGE SCALE GENOMIC DNA]</scope>
    <source>
        <strain evidence="1 2">LSR1</strain>
    </source>
</reference>
<gene>
    <name evidence="1" type="ORF">EZJ19_11585</name>
</gene>
<keyword evidence="2" id="KW-1185">Reference proteome</keyword>
<protein>
    <submittedName>
        <fullName evidence="1">Uncharacterized protein</fullName>
    </submittedName>
</protein>
<evidence type="ECO:0000313" key="2">
    <source>
        <dbReference type="Proteomes" id="UP000295443"/>
    </source>
</evidence>